<keyword evidence="2" id="KW-1185">Reference proteome</keyword>
<name>A0A418PLC9_9BACT</name>
<protein>
    <submittedName>
        <fullName evidence="1">Uncharacterized protein</fullName>
    </submittedName>
</protein>
<dbReference type="AlphaFoldDB" id="A0A418PLC9"/>
<feature type="non-terminal residue" evidence="1">
    <location>
        <position position="200"/>
    </location>
</feature>
<reference evidence="1 2" key="1">
    <citation type="submission" date="2018-09" db="EMBL/GenBank/DDBJ databases">
        <authorList>
            <person name="Wang X."/>
            <person name="Du Z."/>
        </authorList>
    </citation>
    <scope>NUCLEOTIDE SEQUENCE [LARGE SCALE GENOMIC DNA]</scope>
    <source>
        <strain evidence="1 2">N3</strain>
    </source>
</reference>
<evidence type="ECO:0000313" key="1">
    <source>
        <dbReference type="EMBL" id="RIW11836.1"/>
    </source>
</evidence>
<evidence type="ECO:0000313" key="2">
    <source>
        <dbReference type="Proteomes" id="UP000283522"/>
    </source>
</evidence>
<accession>A0A418PLC9</accession>
<gene>
    <name evidence="1" type="ORF">D0X99_20185</name>
</gene>
<proteinExistence type="predicted"/>
<dbReference type="PROSITE" id="PS51257">
    <property type="entry name" value="PROKAR_LIPOPROTEIN"/>
    <property type="match status" value="1"/>
</dbReference>
<sequence>MDCIKIIKMGFIAIVFLLSSCVRNEKQVYLKGEETLTIFNDSDKIVLHFDSKSKKINHINLFESDEIYNLYFDSLPKIGIYGSVKSRSDSKEYSDFKSYFIDPFDFYINDSIKVSKRESVNSIFEYRVNGSLIYSSVYENGVKTYNALNLKLIDSQFLNENEVDLLLRVNFDFSGELRFKYYNKNQDIPSEKISKNLYLL</sequence>
<organism evidence="1 2">
    <name type="scientific">Algoriphagus lacus</name>
    <dbReference type="NCBI Taxonomy" id="2056311"/>
    <lineage>
        <taxon>Bacteria</taxon>
        <taxon>Pseudomonadati</taxon>
        <taxon>Bacteroidota</taxon>
        <taxon>Cytophagia</taxon>
        <taxon>Cytophagales</taxon>
        <taxon>Cyclobacteriaceae</taxon>
        <taxon>Algoriphagus</taxon>
    </lineage>
</organism>
<dbReference type="EMBL" id="QXML01000026">
    <property type="protein sequence ID" value="RIW11836.1"/>
    <property type="molecule type" value="Genomic_DNA"/>
</dbReference>
<dbReference type="Proteomes" id="UP000283522">
    <property type="component" value="Unassembled WGS sequence"/>
</dbReference>
<comment type="caution">
    <text evidence="1">The sequence shown here is derived from an EMBL/GenBank/DDBJ whole genome shotgun (WGS) entry which is preliminary data.</text>
</comment>